<dbReference type="Proteomes" id="UP001208570">
    <property type="component" value="Unassembled WGS sequence"/>
</dbReference>
<dbReference type="AlphaFoldDB" id="A0AAD9N7W2"/>
<sequence>MFDDNIFFTCFYYTLVAQFKRISVYVSTEYGSHSLYVYPRLCVVKWHDHQHAAFFPPVKVIDPEANDAGNDVDVAEDLTDSVEDSEERSSSSEDDGVSWHHSEILNETNIRNFLNNYLNDPDGFLVETEHF</sequence>
<feature type="region of interest" description="Disordered" evidence="1">
    <location>
        <begin position="63"/>
        <end position="100"/>
    </location>
</feature>
<dbReference type="EMBL" id="JAODUP010000173">
    <property type="protein sequence ID" value="KAK2158291.1"/>
    <property type="molecule type" value="Genomic_DNA"/>
</dbReference>
<comment type="caution">
    <text evidence="2">The sequence shown here is derived from an EMBL/GenBank/DDBJ whole genome shotgun (WGS) entry which is preliminary data.</text>
</comment>
<keyword evidence="3" id="KW-1185">Reference proteome</keyword>
<reference evidence="2" key="1">
    <citation type="journal article" date="2023" name="Mol. Biol. Evol.">
        <title>Third-Generation Sequencing Reveals the Adaptive Role of the Epigenome in Three Deep-Sea Polychaetes.</title>
        <authorList>
            <person name="Perez M."/>
            <person name="Aroh O."/>
            <person name="Sun Y."/>
            <person name="Lan Y."/>
            <person name="Juniper S.K."/>
            <person name="Young C.R."/>
            <person name="Angers B."/>
            <person name="Qian P.Y."/>
        </authorList>
    </citation>
    <scope>NUCLEOTIDE SEQUENCE</scope>
    <source>
        <strain evidence="2">P08H-3</strain>
    </source>
</reference>
<evidence type="ECO:0000313" key="3">
    <source>
        <dbReference type="Proteomes" id="UP001208570"/>
    </source>
</evidence>
<feature type="compositionally biased region" description="Acidic residues" evidence="1">
    <location>
        <begin position="73"/>
        <end position="86"/>
    </location>
</feature>
<feature type="compositionally biased region" description="Basic and acidic residues" evidence="1">
    <location>
        <begin position="87"/>
        <end position="100"/>
    </location>
</feature>
<accession>A0AAD9N7W2</accession>
<proteinExistence type="predicted"/>
<gene>
    <name evidence="2" type="ORF">LSH36_173g01011</name>
</gene>
<evidence type="ECO:0000313" key="2">
    <source>
        <dbReference type="EMBL" id="KAK2158291.1"/>
    </source>
</evidence>
<organism evidence="2 3">
    <name type="scientific">Paralvinella palmiformis</name>
    <dbReference type="NCBI Taxonomy" id="53620"/>
    <lineage>
        <taxon>Eukaryota</taxon>
        <taxon>Metazoa</taxon>
        <taxon>Spiralia</taxon>
        <taxon>Lophotrochozoa</taxon>
        <taxon>Annelida</taxon>
        <taxon>Polychaeta</taxon>
        <taxon>Sedentaria</taxon>
        <taxon>Canalipalpata</taxon>
        <taxon>Terebellida</taxon>
        <taxon>Terebelliformia</taxon>
        <taxon>Alvinellidae</taxon>
        <taxon>Paralvinella</taxon>
    </lineage>
</organism>
<name>A0AAD9N7W2_9ANNE</name>
<protein>
    <submittedName>
        <fullName evidence="2">Uncharacterized protein</fullName>
    </submittedName>
</protein>
<evidence type="ECO:0000256" key="1">
    <source>
        <dbReference type="SAM" id="MobiDB-lite"/>
    </source>
</evidence>